<dbReference type="InParanoid" id="K5VBA7"/>
<protein>
    <submittedName>
        <fullName evidence="2">Uncharacterized protein</fullName>
    </submittedName>
</protein>
<evidence type="ECO:0000313" key="2">
    <source>
        <dbReference type="EMBL" id="EKM48343.1"/>
    </source>
</evidence>
<dbReference type="Proteomes" id="UP000008370">
    <property type="component" value="Unassembled WGS sequence"/>
</dbReference>
<dbReference type="RefSeq" id="XP_007403104.1">
    <property type="nucleotide sequence ID" value="XM_007403042.1"/>
</dbReference>
<dbReference type="KEGG" id="pco:PHACADRAFT_202935"/>
<organism evidence="2 3">
    <name type="scientific">Phanerochaete carnosa (strain HHB-10118-sp)</name>
    <name type="common">White-rot fungus</name>
    <name type="synonym">Peniophora carnosa</name>
    <dbReference type="NCBI Taxonomy" id="650164"/>
    <lineage>
        <taxon>Eukaryota</taxon>
        <taxon>Fungi</taxon>
        <taxon>Dikarya</taxon>
        <taxon>Basidiomycota</taxon>
        <taxon>Agaricomycotina</taxon>
        <taxon>Agaricomycetes</taxon>
        <taxon>Polyporales</taxon>
        <taxon>Phanerochaetaceae</taxon>
        <taxon>Phanerochaete</taxon>
    </lineage>
</organism>
<feature type="compositionally biased region" description="Basic and acidic residues" evidence="1">
    <location>
        <begin position="213"/>
        <end position="229"/>
    </location>
</feature>
<name>K5VBA7_PHACS</name>
<feature type="region of interest" description="Disordered" evidence="1">
    <location>
        <begin position="48"/>
        <end position="238"/>
    </location>
</feature>
<dbReference type="HOGENOM" id="CLU_1012336_0_0_1"/>
<feature type="compositionally biased region" description="Polar residues" evidence="1">
    <location>
        <begin position="1"/>
        <end position="12"/>
    </location>
</feature>
<evidence type="ECO:0000313" key="3">
    <source>
        <dbReference type="Proteomes" id="UP000008370"/>
    </source>
</evidence>
<keyword evidence="3" id="KW-1185">Reference proteome</keyword>
<feature type="region of interest" description="Disordered" evidence="1">
    <location>
        <begin position="1"/>
        <end position="34"/>
    </location>
</feature>
<evidence type="ECO:0000256" key="1">
    <source>
        <dbReference type="SAM" id="MobiDB-lite"/>
    </source>
</evidence>
<feature type="compositionally biased region" description="Low complexity" evidence="1">
    <location>
        <begin position="54"/>
        <end position="66"/>
    </location>
</feature>
<feature type="compositionally biased region" description="Acidic residues" evidence="1">
    <location>
        <begin position="99"/>
        <end position="111"/>
    </location>
</feature>
<accession>K5VBA7</accession>
<dbReference type="AlphaFoldDB" id="K5VBA7"/>
<reference evidence="2 3" key="1">
    <citation type="journal article" date="2012" name="BMC Genomics">
        <title>Comparative genomics of the white-rot fungi, Phanerochaete carnosa and P. chrysosporium, to elucidate the genetic basis of the distinct wood types they colonize.</title>
        <authorList>
            <person name="Suzuki H."/>
            <person name="MacDonald J."/>
            <person name="Syed K."/>
            <person name="Salamov A."/>
            <person name="Hori C."/>
            <person name="Aerts A."/>
            <person name="Henrissat B."/>
            <person name="Wiebenga A."/>
            <person name="vanKuyk P.A."/>
            <person name="Barry K."/>
            <person name="Lindquist E."/>
            <person name="LaButti K."/>
            <person name="Lapidus A."/>
            <person name="Lucas S."/>
            <person name="Coutinho P."/>
            <person name="Gong Y."/>
            <person name="Samejima M."/>
            <person name="Mahadevan R."/>
            <person name="Abou-Zaid M."/>
            <person name="de Vries R.P."/>
            <person name="Igarashi K."/>
            <person name="Yadav J.S."/>
            <person name="Grigoriev I.V."/>
            <person name="Master E.R."/>
        </authorList>
    </citation>
    <scope>NUCLEOTIDE SEQUENCE [LARGE SCALE GENOMIC DNA]</scope>
    <source>
        <strain evidence="2 3">HHB-10118-sp</strain>
    </source>
</reference>
<feature type="compositionally biased region" description="Polar residues" evidence="1">
    <location>
        <begin position="155"/>
        <end position="177"/>
    </location>
</feature>
<sequence>MPNPSESEQQATHGLLQHYDNNEGRQEGELTLLSPKKVVVPELWKIRGQLQSRNAEAAATAKNNTTRTSQGSEQDLDAPFAHEESEESGLEFADSGSESNEEDDFEEDIDLSSEKPQWVKSQKIARSSDASEGSDEDDSNSDNNMKIIKPRRCQALSTSATIPSQSPTPSSNGNNLVDASDIDEPAKPKKMPAKRKDQSNASKAPSKKPRTMTKREEKQVRRREEERPQWKKTTTTTVTTMSDSVKLIKDVANQHIGPCSTENLTAWESDYHLET</sequence>
<proteinExistence type="predicted"/>
<dbReference type="EMBL" id="JH931161">
    <property type="protein sequence ID" value="EKM48343.1"/>
    <property type="molecule type" value="Genomic_DNA"/>
</dbReference>
<dbReference type="GeneID" id="18912026"/>
<gene>
    <name evidence="2" type="ORF">PHACADRAFT_202935</name>
</gene>